<dbReference type="SUPFAM" id="SSF81648">
    <property type="entry name" value="a domain/subunit of cytochrome bc1 complex (Ubiquinol-cytochrome c reductase)"/>
    <property type="match status" value="1"/>
</dbReference>
<proteinExistence type="predicted"/>
<keyword evidence="1" id="KW-0812">Transmembrane</keyword>
<dbReference type="GO" id="GO:0016491">
    <property type="term" value="F:oxidoreductase activity"/>
    <property type="evidence" value="ECO:0007669"/>
    <property type="project" value="InterPro"/>
</dbReference>
<dbReference type="KEGG" id="dbr:Deba_1756"/>
<dbReference type="InterPro" id="IPR027387">
    <property type="entry name" value="Cytb/b6-like_sf"/>
</dbReference>
<reference evidence="2 3" key="1">
    <citation type="journal article" date="2010" name="Stand. Genomic Sci.">
        <title>Complete genome sequence of Desulfarculus baarsii type strain (2st14).</title>
        <authorList>
            <person name="Sun H."/>
            <person name="Spring S."/>
            <person name="Lapidus A."/>
            <person name="Davenport K."/>
            <person name="Del Rio T.G."/>
            <person name="Tice H."/>
            <person name="Nolan M."/>
            <person name="Copeland A."/>
            <person name="Cheng J.F."/>
            <person name="Lucas S."/>
            <person name="Tapia R."/>
            <person name="Goodwin L."/>
            <person name="Pitluck S."/>
            <person name="Ivanova N."/>
            <person name="Pagani I."/>
            <person name="Mavromatis K."/>
            <person name="Ovchinnikova G."/>
            <person name="Pati A."/>
            <person name="Chen A."/>
            <person name="Palaniappan K."/>
            <person name="Hauser L."/>
            <person name="Chang Y.J."/>
            <person name="Jeffries C.D."/>
            <person name="Detter J.C."/>
            <person name="Han C."/>
            <person name="Rohde M."/>
            <person name="Brambilla E."/>
            <person name="Goker M."/>
            <person name="Woyke T."/>
            <person name="Bristow J."/>
            <person name="Eisen J.A."/>
            <person name="Markowitz V."/>
            <person name="Hugenholtz P."/>
            <person name="Kyrpides N.C."/>
            <person name="Klenk H.P."/>
            <person name="Land M."/>
        </authorList>
    </citation>
    <scope>NUCLEOTIDE SEQUENCE [LARGE SCALE GENOMIC DNA]</scope>
    <source>
        <strain evidence="3">ATCC 33931 / DSM 2075 / LMG 7858 / VKM B-1802 / 2st14</strain>
    </source>
</reference>
<dbReference type="GO" id="GO:0016020">
    <property type="term" value="C:membrane"/>
    <property type="evidence" value="ECO:0007669"/>
    <property type="project" value="InterPro"/>
</dbReference>
<accession>E1QHT0</accession>
<name>E1QHT0_DESB2</name>
<protein>
    <submittedName>
        <fullName evidence="2">Cytochrome b/b6 domain-containing protein</fullName>
    </submittedName>
</protein>
<feature type="transmembrane region" description="Helical" evidence="1">
    <location>
        <begin position="69"/>
        <end position="88"/>
    </location>
</feature>
<keyword evidence="3" id="KW-1185">Reference proteome</keyword>
<dbReference type="STRING" id="644282.Deba_1756"/>
<keyword evidence="1" id="KW-0472">Membrane</keyword>
<dbReference type="EMBL" id="CP002085">
    <property type="protein sequence ID" value="ADK85123.1"/>
    <property type="molecule type" value="Genomic_DNA"/>
</dbReference>
<dbReference type="HOGENOM" id="CLU_1966981_0_0_7"/>
<gene>
    <name evidence="2" type="ordered locus">Deba_1756</name>
</gene>
<sequence length="127" mass="13602">MIEPMKAPMSTRETLAAKEGLAALLCLALLTALAVVYPLESVVEAAEGQAKAPWIFVGLQQLLRPLPPLWGGLLLPGAAFCFLAWLPWLSRRPPHAVPALGRPGFAELAAWAILAGWALLTAYGFFV</sequence>
<dbReference type="GO" id="GO:0009055">
    <property type="term" value="F:electron transfer activity"/>
    <property type="evidence" value="ECO:0007669"/>
    <property type="project" value="InterPro"/>
</dbReference>
<keyword evidence="1" id="KW-1133">Transmembrane helix</keyword>
<feature type="transmembrane region" description="Helical" evidence="1">
    <location>
        <begin position="108"/>
        <end position="126"/>
    </location>
</feature>
<organism evidence="2 3">
    <name type="scientific">Desulfarculus baarsii (strain ATCC 33931 / DSM 2075 / LMG 7858 / VKM B-1802 / 2st14)</name>
    <dbReference type="NCBI Taxonomy" id="644282"/>
    <lineage>
        <taxon>Bacteria</taxon>
        <taxon>Pseudomonadati</taxon>
        <taxon>Thermodesulfobacteriota</taxon>
        <taxon>Desulfarculia</taxon>
        <taxon>Desulfarculales</taxon>
        <taxon>Desulfarculaceae</taxon>
        <taxon>Desulfarculus</taxon>
    </lineage>
</organism>
<evidence type="ECO:0000313" key="3">
    <source>
        <dbReference type="Proteomes" id="UP000009047"/>
    </source>
</evidence>
<dbReference type="AlphaFoldDB" id="E1QHT0"/>
<evidence type="ECO:0000256" key="1">
    <source>
        <dbReference type="SAM" id="Phobius"/>
    </source>
</evidence>
<dbReference type="Gene3D" id="1.20.810.10">
    <property type="entry name" value="Cytochrome Bc1 Complex, Chain C"/>
    <property type="match status" value="1"/>
</dbReference>
<evidence type="ECO:0000313" key="2">
    <source>
        <dbReference type="EMBL" id="ADK85123.1"/>
    </source>
</evidence>
<dbReference type="Proteomes" id="UP000009047">
    <property type="component" value="Chromosome"/>
</dbReference>
<dbReference type="InterPro" id="IPR036150">
    <property type="entry name" value="Cyt_b/b6_C_sf"/>
</dbReference>